<sequence>MVSSWLLALLLAVIAVQANNATIDDGVDSMLTAADNAVLEEANNASIALAENSTVVFKDAPCHPNQTEFAAMTEFTLEGRNDHMTVEEGLRIEREFIAVYNYLAAINCDSHFRRLALISKVNSTNSLGHVVFDYVPVRRQQQSLQTNNSTGAGLSVMYNVSGTCRVRDLQLLLCLCKLTQKC</sequence>
<keyword evidence="3" id="KW-1185">Reference proteome</keyword>
<evidence type="ECO:0000313" key="2">
    <source>
        <dbReference type="EMBL" id="CAB9517715.1"/>
    </source>
</evidence>
<accession>A0A9N8EFW1</accession>
<feature type="signal peptide" evidence="1">
    <location>
        <begin position="1"/>
        <end position="18"/>
    </location>
</feature>
<reference evidence="2" key="1">
    <citation type="submission" date="2020-06" db="EMBL/GenBank/DDBJ databases">
        <authorList>
            <consortium name="Plant Systems Biology data submission"/>
        </authorList>
    </citation>
    <scope>NUCLEOTIDE SEQUENCE</scope>
    <source>
        <strain evidence="2">D6</strain>
    </source>
</reference>
<evidence type="ECO:0000256" key="1">
    <source>
        <dbReference type="SAM" id="SignalP"/>
    </source>
</evidence>
<comment type="caution">
    <text evidence="2">The sequence shown here is derived from an EMBL/GenBank/DDBJ whole genome shotgun (WGS) entry which is preliminary data.</text>
</comment>
<protein>
    <recommendedName>
        <fullName evidence="4">Cystatin domain-containing protein</fullName>
    </recommendedName>
</protein>
<keyword evidence="1" id="KW-0732">Signal</keyword>
<name>A0A9N8EFW1_9STRA</name>
<evidence type="ECO:0000313" key="3">
    <source>
        <dbReference type="Proteomes" id="UP001153069"/>
    </source>
</evidence>
<feature type="chain" id="PRO_5040166634" description="Cystatin domain-containing protein" evidence="1">
    <location>
        <begin position="19"/>
        <end position="182"/>
    </location>
</feature>
<dbReference type="Proteomes" id="UP001153069">
    <property type="component" value="Unassembled WGS sequence"/>
</dbReference>
<evidence type="ECO:0008006" key="4">
    <source>
        <dbReference type="Google" id="ProtNLM"/>
    </source>
</evidence>
<gene>
    <name evidence="2" type="ORF">SEMRO_875_G214390.1</name>
</gene>
<dbReference type="AlphaFoldDB" id="A0A9N8EFW1"/>
<organism evidence="2 3">
    <name type="scientific">Seminavis robusta</name>
    <dbReference type="NCBI Taxonomy" id="568900"/>
    <lineage>
        <taxon>Eukaryota</taxon>
        <taxon>Sar</taxon>
        <taxon>Stramenopiles</taxon>
        <taxon>Ochrophyta</taxon>
        <taxon>Bacillariophyta</taxon>
        <taxon>Bacillariophyceae</taxon>
        <taxon>Bacillariophycidae</taxon>
        <taxon>Naviculales</taxon>
        <taxon>Naviculaceae</taxon>
        <taxon>Seminavis</taxon>
    </lineage>
</organism>
<proteinExistence type="predicted"/>
<dbReference type="EMBL" id="CAICTM010000874">
    <property type="protein sequence ID" value="CAB9517715.1"/>
    <property type="molecule type" value="Genomic_DNA"/>
</dbReference>